<dbReference type="EMBL" id="JBBKZT010000006">
    <property type="protein sequence ID" value="MEJ8847902.1"/>
    <property type="molecule type" value="Genomic_DNA"/>
</dbReference>
<evidence type="ECO:0000313" key="2">
    <source>
        <dbReference type="Proteomes" id="UP001385892"/>
    </source>
</evidence>
<keyword evidence="2" id="KW-1185">Reference proteome</keyword>
<dbReference type="RefSeq" id="WP_340343034.1">
    <property type="nucleotide sequence ID" value="NZ_JBBKZT010000006.1"/>
</dbReference>
<sequence length="103" mass="11528">MVMRWGKPDPCRLQAPALAFRPQRVSRNLCVLQSPARLFIFSGGAYELTRQDGTMLAFSELSEIHAQPVLNEKSELDSLLDFARKAHEPGALEDDFTVIKVAL</sequence>
<reference evidence="1 2" key="1">
    <citation type="submission" date="2024-03" db="EMBL/GenBank/DDBJ databases">
        <title>Novel species of the genus Variovorax.</title>
        <authorList>
            <person name="Liu Q."/>
            <person name="Xin Y.-H."/>
        </authorList>
    </citation>
    <scope>NUCLEOTIDE SEQUENCE [LARGE SCALE GENOMIC DNA]</scope>
    <source>
        <strain evidence="1 2">KACC 18900</strain>
    </source>
</reference>
<evidence type="ECO:0008006" key="3">
    <source>
        <dbReference type="Google" id="ProtNLM"/>
    </source>
</evidence>
<evidence type="ECO:0000313" key="1">
    <source>
        <dbReference type="EMBL" id="MEJ8847902.1"/>
    </source>
</evidence>
<comment type="caution">
    <text evidence="1">The sequence shown here is derived from an EMBL/GenBank/DDBJ whole genome shotgun (WGS) entry which is preliminary data.</text>
</comment>
<dbReference type="Proteomes" id="UP001385892">
    <property type="component" value="Unassembled WGS sequence"/>
</dbReference>
<protein>
    <recommendedName>
        <fullName evidence="3">PPM-type phosphatase domain-containing protein</fullName>
    </recommendedName>
</protein>
<proteinExistence type="predicted"/>
<organism evidence="1 2">
    <name type="scientific">Variovorax rhizosphaerae</name>
    <dbReference type="NCBI Taxonomy" id="1836200"/>
    <lineage>
        <taxon>Bacteria</taxon>
        <taxon>Pseudomonadati</taxon>
        <taxon>Pseudomonadota</taxon>
        <taxon>Betaproteobacteria</taxon>
        <taxon>Burkholderiales</taxon>
        <taxon>Comamonadaceae</taxon>
        <taxon>Variovorax</taxon>
    </lineage>
</organism>
<name>A0ABU8WK44_9BURK</name>
<gene>
    <name evidence="1" type="ORF">WKW82_14675</name>
</gene>
<accession>A0ABU8WK44</accession>